<keyword evidence="2" id="KW-0812">Transmembrane</keyword>
<evidence type="ECO:0000313" key="4">
    <source>
        <dbReference type="Proteomes" id="UP000548476"/>
    </source>
</evidence>
<reference evidence="3 4" key="1">
    <citation type="submission" date="2020-08" db="EMBL/GenBank/DDBJ databases">
        <title>Genomic Encyclopedia of Type Strains, Phase IV (KMG-IV): sequencing the most valuable type-strain genomes for metagenomic binning, comparative biology and taxonomic classification.</title>
        <authorList>
            <person name="Goeker M."/>
        </authorList>
    </citation>
    <scope>NUCLEOTIDE SEQUENCE [LARGE SCALE GENOMIC DNA]</scope>
    <source>
        <strain evidence="3 4">YIM 65646</strain>
    </source>
</reference>
<evidence type="ECO:0000256" key="2">
    <source>
        <dbReference type="SAM" id="Phobius"/>
    </source>
</evidence>
<sequence length="162" mass="17342">MTTDRPEEEPDHKSEDGLSDADLSGDNLERRFSELIAGLDSPKWPEEEPDPAPAPVAPKKEEPTLLELWDADLPEDEEEAAAQYDPPPPPPVPKPSRPAIFGLVLIVAGVVLFLQPTLLGLGSDVGILLGAATVLAGVGVLIWRLRPGDEEDPYDPDDGAVV</sequence>
<proteinExistence type="predicted"/>
<feature type="compositionally biased region" description="Acidic residues" evidence="1">
    <location>
        <begin position="69"/>
        <end position="80"/>
    </location>
</feature>
<feature type="compositionally biased region" description="Pro residues" evidence="1">
    <location>
        <begin position="85"/>
        <end position="96"/>
    </location>
</feature>
<name>A0A841FKJ7_9ACTN</name>
<evidence type="ECO:0000313" key="3">
    <source>
        <dbReference type="EMBL" id="MBB6033687.1"/>
    </source>
</evidence>
<protein>
    <recommendedName>
        <fullName evidence="5">DUF308 domain-containing protein</fullName>
    </recommendedName>
</protein>
<organism evidence="3 4">
    <name type="scientific">Phytomonospora endophytica</name>
    <dbReference type="NCBI Taxonomy" id="714109"/>
    <lineage>
        <taxon>Bacteria</taxon>
        <taxon>Bacillati</taxon>
        <taxon>Actinomycetota</taxon>
        <taxon>Actinomycetes</taxon>
        <taxon>Micromonosporales</taxon>
        <taxon>Micromonosporaceae</taxon>
        <taxon>Phytomonospora</taxon>
    </lineage>
</organism>
<keyword evidence="2" id="KW-0472">Membrane</keyword>
<accession>A0A841FKJ7</accession>
<comment type="caution">
    <text evidence="3">The sequence shown here is derived from an EMBL/GenBank/DDBJ whole genome shotgun (WGS) entry which is preliminary data.</text>
</comment>
<feature type="transmembrane region" description="Helical" evidence="2">
    <location>
        <begin position="99"/>
        <end position="119"/>
    </location>
</feature>
<feature type="region of interest" description="Disordered" evidence="1">
    <location>
        <begin position="1"/>
        <end position="96"/>
    </location>
</feature>
<dbReference type="AlphaFoldDB" id="A0A841FKJ7"/>
<dbReference type="Proteomes" id="UP000548476">
    <property type="component" value="Unassembled WGS sequence"/>
</dbReference>
<keyword evidence="2" id="KW-1133">Transmembrane helix</keyword>
<evidence type="ECO:0000256" key="1">
    <source>
        <dbReference type="SAM" id="MobiDB-lite"/>
    </source>
</evidence>
<keyword evidence="4" id="KW-1185">Reference proteome</keyword>
<dbReference type="EMBL" id="JACHGT010000003">
    <property type="protein sequence ID" value="MBB6033687.1"/>
    <property type="molecule type" value="Genomic_DNA"/>
</dbReference>
<evidence type="ECO:0008006" key="5">
    <source>
        <dbReference type="Google" id="ProtNLM"/>
    </source>
</evidence>
<dbReference type="RefSeq" id="WP_184786571.1">
    <property type="nucleotide sequence ID" value="NZ_BONT01000013.1"/>
</dbReference>
<gene>
    <name evidence="3" type="ORF">HNR73_001537</name>
</gene>
<feature type="transmembrane region" description="Helical" evidence="2">
    <location>
        <begin position="125"/>
        <end position="143"/>
    </location>
</feature>